<accession>A0A6A6ZVA5</accession>
<name>A0A6A6ZVA5_9PLEO</name>
<organism evidence="3 4">
    <name type="scientific">Ophiobolus disseminans</name>
    <dbReference type="NCBI Taxonomy" id="1469910"/>
    <lineage>
        <taxon>Eukaryota</taxon>
        <taxon>Fungi</taxon>
        <taxon>Dikarya</taxon>
        <taxon>Ascomycota</taxon>
        <taxon>Pezizomycotina</taxon>
        <taxon>Dothideomycetes</taxon>
        <taxon>Pleosporomycetidae</taxon>
        <taxon>Pleosporales</taxon>
        <taxon>Pleosporineae</taxon>
        <taxon>Phaeosphaeriaceae</taxon>
        <taxon>Ophiobolus</taxon>
    </lineage>
</organism>
<evidence type="ECO:0000313" key="3">
    <source>
        <dbReference type="EMBL" id="KAF2824668.1"/>
    </source>
</evidence>
<gene>
    <name evidence="3" type="ORF">CC86DRAFT_295528</name>
</gene>
<evidence type="ECO:0000256" key="2">
    <source>
        <dbReference type="SAM" id="SignalP"/>
    </source>
</evidence>
<feature type="signal peptide" evidence="2">
    <location>
        <begin position="1"/>
        <end position="24"/>
    </location>
</feature>
<feature type="region of interest" description="Disordered" evidence="1">
    <location>
        <begin position="93"/>
        <end position="121"/>
    </location>
</feature>
<proteinExistence type="predicted"/>
<keyword evidence="2" id="KW-0732">Signal</keyword>
<dbReference type="AlphaFoldDB" id="A0A6A6ZVA5"/>
<reference evidence="3" key="1">
    <citation type="journal article" date="2020" name="Stud. Mycol.">
        <title>101 Dothideomycetes genomes: a test case for predicting lifestyles and emergence of pathogens.</title>
        <authorList>
            <person name="Haridas S."/>
            <person name="Albert R."/>
            <person name="Binder M."/>
            <person name="Bloem J."/>
            <person name="Labutti K."/>
            <person name="Salamov A."/>
            <person name="Andreopoulos B."/>
            <person name="Baker S."/>
            <person name="Barry K."/>
            <person name="Bills G."/>
            <person name="Bluhm B."/>
            <person name="Cannon C."/>
            <person name="Castanera R."/>
            <person name="Culley D."/>
            <person name="Daum C."/>
            <person name="Ezra D."/>
            <person name="Gonzalez J."/>
            <person name="Henrissat B."/>
            <person name="Kuo A."/>
            <person name="Liang C."/>
            <person name="Lipzen A."/>
            <person name="Lutzoni F."/>
            <person name="Magnuson J."/>
            <person name="Mondo S."/>
            <person name="Nolan M."/>
            <person name="Ohm R."/>
            <person name="Pangilinan J."/>
            <person name="Park H.-J."/>
            <person name="Ramirez L."/>
            <person name="Alfaro M."/>
            <person name="Sun H."/>
            <person name="Tritt A."/>
            <person name="Yoshinaga Y."/>
            <person name="Zwiers L.-H."/>
            <person name="Turgeon B."/>
            <person name="Goodwin S."/>
            <person name="Spatafora J."/>
            <person name="Crous P."/>
            <person name="Grigoriev I."/>
        </authorList>
    </citation>
    <scope>NUCLEOTIDE SEQUENCE</scope>
    <source>
        <strain evidence="3">CBS 113818</strain>
    </source>
</reference>
<dbReference type="OrthoDB" id="3797255at2759"/>
<protein>
    <submittedName>
        <fullName evidence="3">Uncharacterized protein</fullName>
    </submittedName>
</protein>
<evidence type="ECO:0000313" key="4">
    <source>
        <dbReference type="Proteomes" id="UP000799424"/>
    </source>
</evidence>
<keyword evidence="4" id="KW-1185">Reference proteome</keyword>
<feature type="chain" id="PRO_5025560939" evidence="2">
    <location>
        <begin position="25"/>
        <end position="424"/>
    </location>
</feature>
<dbReference type="Proteomes" id="UP000799424">
    <property type="component" value="Unassembled WGS sequence"/>
</dbReference>
<dbReference type="EMBL" id="MU006229">
    <property type="protein sequence ID" value="KAF2824668.1"/>
    <property type="molecule type" value="Genomic_DNA"/>
</dbReference>
<sequence length="424" mass="48754">MLAIHFRLFVYVHTLFGLCQTATAATEAVGSAQLLSDDFVAFGNYEVLSMREEGDEDVVHIRKRADEEECESDCMTYSGWTEDGVMHCKADNVGSEDEEDAELEEDAGRHKDKGHNRVYDTGNPTEPFKSEWFKMETLDKGWGADLPGKPKNNRCYDAEHVLEWHLLKEFLQEDKDDKDGRCAHMYRFFLQDIVPQDPEVKVAKDDGKLNGEHFAYEDKVFPFSSGWDVKIGQNPYEMVLLVHEANGKKENVWNNKELFVKPKPDKSGGMTQTNRANSKTLEWLFEDKYYDGIQKQPQYWKDHKGKCKATKVLVGAKSSTNGAPFKAIGLKKQWLDFMTRIHKERLDRLQSILDQKIDIFHGKPGIVTRLKRWDYGGVFRRATKPLPEPRCGFEPDSNKMEQRVKLLIDAKTKLTASKSELKLD</sequence>
<feature type="compositionally biased region" description="Acidic residues" evidence="1">
    <location>
        <begin position="94"/>
        <end position="105"/>
    </location>
</feature>
<evidence type="ECO:0000256" key="1">
    <source>
        <dbReference type="SAM" id="MobiDB-lite"/>
    </source>
</evidence>